<evidence type="ECO:0000256" key="1">
    <source>
        <dbReference type="SAM" id="Phobius"/>
    </source>
</evidence>
<keyword evidence="1" id="KW-0812">Transmembrane</keyword>
<keyword evidence="1" id="KW-1133">Transmembrane helix</keyword>
<keyword evidence="1" id="KW-0472">Membrane</keyword>
<gene>
    <name evidence="2" type="ORF">A2663_03100</name>
</gene>
<reference evidence="2 3" key="1">
    <citation type="journal article" date="2016" name="Nat. Commun.">
        <title>Thousands of microbial genomes shed light on interconnected biogeochemical processes in an aquifer system.</title>
        <authorList>
            <person name="Anantharaman K."/>
            <person name="Brown C.T."/>
            <person name="Hug L.A."/>
            <person name="Sharon I."/>
            <person name="Castelle C.J."/>
            <person name="Probst A.J."/>
            <person name="Thomas B.C."/>
            <person name="Singh A."/>
            <person name="Wilkins M.J."/>
            <person name="Karaoz U."/>
            <person name="Brodie E.L."/>
            <person name="Williams K.H."/>
            <person name="Hubbard S.S."/>
            <person name="Banfield J.F."/>
        </authorList>
    </citation>
    <scope>NUCLEOTIDE SEQUENCE [LARGE SCALE GENOMIC DNA]</scope>
</reference>
<organism evidence="2 3">
    <name type="scientific">Candidatus Buchananbacteria bacterium RIFCSPHIGHO2_01_FULL_46_12</name>
    <dbReference type="NCBI Taxonomy" id="1797536"/>
    <lineage>
        <taxon>Bacteria</taxon>
        <taxon>Candidatus Buchananiibacteriota</taxon>
    </lineage>
</organism>
<feature type="transmembrane region" description="Helical" evidence="1">
    <location>
        <begin position="152"/>
        <end position="173"/>
    </location>
</feature>
<feature type="transmembrane region" description="Helical" evidence="1">
    <location>
        <begin position="30"/>
        <end position="46"/>
    </location>
</feature>
<dbReference type="EMBL" id="MHIF01000011">
    <property type="protein sequence ID" value="OGY48488.1"/>
    <property type="molecule type" value="Genomic_DNA"/>
</dbReference>
<protein>
    <submittedName>
        <fullName evidence="2">Uncharacterized protein</fullName>
    </submittedName>
</protein>
<feature type="transmembrane region" description="Helical" evidence="1">
    <location>
        <begin position="58"/>
        <end position="79"/>
    </location>
</feature>
<feature type="transmembrane region" description="Helical" evidence="1">
    <location>
        <begin position="127"/>
        <end position="146"/>
    </location>
</feature>
<feature type="transmembrane region" description="Helical" evidence="1">
    <location>
        <begin position="85"/>
        <end position="107"/>
    </location>
</feature>
<comment type="caution">
    <text evidence="2">The sequence shown here is derived from an EMBL/GenBank/DDBJ whole genome shotgun (WGS) entry which is preliminary data.</text>
</comment>
<feature type="transmembrane region" description="Helical" evidence="1">
    <location>
        <begin position="7"/>
        <end position="24"/>
    </location>
</feature>
<feature type="transmembrane region" description="Helical" evidence="1">
    <location>
        <begin position="204"/>
        <end position="224"/>
    </location>
</feature>
<feature type="transmembrane region" description="Helical" evidence="1">
    <location>
        <begin position="180"/>
        <end position="198"/>
    </location>
</feature>
<accession>A0A1G1Y835</accession>
<evidence type="ECO:0000313" key="2">
    <source>
        <dbReference type="EMBL" id="OGY48488.1"/>
    </source>
</evidence>
<dbReference type="AlphaFoldDB" id="A0A1G1Y835"/>
<proteinExistence type="predicted"/>
<sequence length="254" mass="28876">MWFINRFTPLACALAVFVLLESIIKSPRLIYAAAPLILFLVFLSLWQLTGQKLRNGKLWRFLITPFIFIAGSLLVLSFLEGFYLRQFLCLIAAVLLGIFLEMIYLWLHARPKYQPHALENISAHLNLLTVFLISSGAYSLIIFINFSFWPLVLIYALLVLLLTYQLCWVENIIFPSSGPYLAAALVVTLEVFLAVSFLPTSAYIGGLIVALVYYLITGVLRNLFLGVKEKAVIKRYLLISVIVFLIIMVTAKWF</sequence>
<name>A0A1G1Y835_9BACT</name>
<feature type="transmembrane region" description="Helical" evidence="1">
    <location>
        <begin position="236"/>
        <end position="253"/>
    </location>
</feature>
<dbReference type="Proteomes" id="UP000178432">
    <property type="component" value="Unassembled WGS sequence"/>
</dbReference>
<evidence type="ECO:0000313" key="3">
    <source>
        <dbReference type="Proteomes" id="UP000178432"/>
    </source>
</evidence>